<dbReference type="AlphaFoldDB" id="A0A9D7S6E5"/>
<evidence type="ECO:0000256" key="1">
    <source>
        <dbReference type="SAM" id="SignalP"/>
    </source>
</evidence>
<sequence>MITFFKYFSLSFFLWICSPLDSFALSVDSLKNLIQHESNAFKLYNLYNLLSDEYSNSSQIDSHRMCVRNMFNIAKRTGKDSLISNAYLNLSLNFNMSGDYASSLAQLNLALEYEKKCNSSVNLALLYKEIGICYKYMLSYILAKEFILKALTLSKSDESLNERIYAHLAETYLALQNTDSAFYCIQVANEYTNEKNDAYGFARSLFIFAKVYDAKGEDGLAATFYSTCHQFCLKHKFSMSLLNYELPYAQFLFHQKDLNQALIHRSIWIPKGLCKKRFWLY</sequence>
<dbReference type="Gene3D" id="1.25.40.10">
    <property type="entry name" value="Tetratricopeptide repeat domain"/>
    <property type="match status" value="1"/>
</dbReference>
<accession>A0A9D7S6E5</accession>
<reference evidence="2 3" key="1">
    <citation type="submission" date="2020-10" db="EMBL/GenBank/DDBJ databases">
        <title>Connecting structure to function with the recovery of over 1000 high-quality activated sludge metagenome-assembled genomes encoding full-length rRNA genes using long-read sequencing.</title>
        <authorList>
            <person name="Singleton C.M."/>
            <person name="Petriglieri F."/>
            <person name="Kristensen J.M."/>
            <person name="Kirkegaard R.H."/>
            <person name="Michaelsen T.Y."/>
            <person name="Andersen M.H."/>
            <person name="Karst S.M."/>
            <person name="Dueholm M.S."/>
            <person name="Nielsen P.H."/>
            <person name="Albertsen M."/>
        </authorList>
    </citation>
    <scope>NUCLEOTIDE SEQUENCE [LARGE SCALE GENOMIC DNA]</scope>
    <source>
        <strain evidence="2">Ribe_18-Q3-R11-54_BAT3C.373</strain>
    </source>
</reference>
<protein>
    <recommendedName>
        <fullName evidence="4">Tetratricopeptide repeat protein</fullName>
    </recommendedName>
</protein>
<evidence type="ECO:0008006" key="4">
    <source>
        <dbReference type="Google" id="ProtNLM"/>
    </source>
</evidence>
<evidence type="ECO:0000313" key="3">
    <source>
        <dbReference type="Proteomes" id="UP000808349"/>
    </source>
</evidence>
<organism evidence="2 3">
    <name type="scientific">Candidatus Defluviibacterium haderslevense</name>
    <dbReference type="NCBI Taxonomy" id="2981993"/>
    <lineage>
        <taxon>Bacteria</taxon>
        <taxon>Pseudomonadati</taxon>
        <taxon>Bacteroidota</taxon>
        <taxon>Saprospiria</taxon>
        <taxon>Saprospirales</taxon>
        <taxon>Saprospiraceae</taxon>
        <taxon>Candidatus Defluviibacterium</taxon>
    </lineage>
</organism>
<feature type="signal peptide" evidence="1">
    <location>
        <begin position="1"/>
        <end position="24"/>
    </location>
</feature>
<dbReference type="Proteomes" id="UP000808349">
    <property type="component" value="Unassembled WGS sequence"/>
</dbReference>
<dbReference type="InterPro" id="IPR011990">
    <property type="entry name" value="TPR-like_helical_dom_sf"/>
</dbReference>
<name>A0A9D7S6E5_9BACT</name>
<keyword evidence="1" id="KW-0732">Signal</keyword>
<comment type="caution">
    <text evidence="2">The sequence shown here is derived from an EMBL/GenBank/DDBJ whole genome shotgun (WGS) entry which is preliminary data.</text>
</comment>
<proteinExistence type="predicted"/>
<evidence type="ECO:0000313" key="2">
    <source>
        <dbReference type="EMBL" id="MBK9716717.1"/>
    </source>
</evidence>
<gene>
    <name evidence="2" type="ORF">IPO85_04230</name>
</gene>
<dbReference type="EMBL" id="JADKFW010000004">
    <property type="protein sequence ID" value="MBK9716717.1"/>
    <property type="molecule type" value="Genomic_DNA"/>
</dbReference>
<feature type="chain" id="PRO_5039236533" description="Tetratricopeptide repeat protein" evidence="1">
    <location>
        <begin position="25"/>
        <end position="281"/>
    </location>
</feature>
<dbReference type="SUPFAM" id="SSF48452">
    <property type="entry name" value="TPR-like"/>
    <property type="match status" value="1"/>
</dbReference>